<dbReference type="GO" id="GO:0005879">
    <property type="term" value="C:axonemal microtubule"/>
    <property type="evidence" value="ECO:0007669"/>
    <property type="project" value="TreeGrafter"/>
</dbReference>
<evidence type="ECO:0000313" key="8">
    <source>
        <dbReference type="EMBL" id="KAF9421535.1"/>
    </source>
</evidence>
<dbReference type="FunFam" id="3.30.70.141:FF:000004">
    <property type="entry name" value="Nucleoside diphosphate kinase 7"/>
    <property type="match status" value="1"/>
</dbReference>
<sequence length="391" mass="44150">MYVYDYFDKYTFLCEMYDEEADKIIELVLNYFPFDNSCQVIDAKKGKNLVSRVQLPTLRLEMLEIGNIINVFSKLLRITDCAPATRKKLFYKFESTFALIKPVPPNLHGKIITFITKKGFRIVRMKNGKISKEVAIALYNHISGSSMLPLNKHFRIIIDYVTSGEVIGIELVGRNAIKEWRRCLGATDPADAEPGTLRHLYGENTLRNIAHGCNTAEDVNEMLELFFGYEKGHLPRVPYRATFENCTCCVIKPHAVLDGNVGAILEKITTSGKFTITAMAMFSVTLSNAAEFYEVYKGVLPEYEAMSIHLAEGKCVALEIKSVDPKDNCVCAFRELCGPRDPDLCRQLYPTSIRALYGSSLVHNAVHCTDLPEDGVTEVEYFFKLLANERS</sequence>
<dbReference type="EMBL" id="JACKWZ010000023">
    <property type="protein sequence ID" value="KAF9421535.1"/>
    <property type="molecule type" value="Genomic_DNA"/>
</dbReference>
<dbReference type="Gene3D" id="3.30.70.141">
    <property type="entry name" value="Nucleoside diphosphate kinase-like domain"/>
    <property type="match status" value="2"/>
</dbReference>
<proteinExistence type="inferred from homology"/>
<dbReference type="SMART" id="SM00562">
    <property type="entry name" value="NDK"/>
    <property type="match status" value="2"/>
</dbReference>
<evidence type="ECO:0000256" key="4">
    <source>
        <dbReference type="ARBA" id="ARBA00023273"/>
    </source>
</evidence>
<keyword evidence="2" id="KW-0963">Cytoplasm</keyword>
<dbReference type="AlphaFoldDB" id="A0A835GRY0"/>
<keyword evidence="4" id="KW-0966">Cell projection</keyword>
<dbReference type="GO" id="GO:0006228">
    <property type="term" value="P:UTP biosynthetic process"/>
    <property type="evidence" value="ECO:0007669"/>
    <property type="project" value="InterPro"/>
</dbReference>
<evidence type="ECO:0000256" key="2">
    <source>
        <dbReference type="ARBA" id="ARBA00022490"/>
    </source>
</evidence>
<dbReference type="PRINTS" id="PR01243">
    <property type="entry name" value="NUCDPKINASE"/>
</dbReference>
<dbReference type="Proteomes" id="UP000648187">
    <property type="component" value="Unassembled WGS sequence"/>
</dbReference>
<comment type="similarity">
    <text evidence="5 6">Belongs to the NDK family.</text>
</comment>
<name>A0A835GRY0_SPOEX</name>
<dbReference type="PROSITE" id="PS51336">
    <property type="entry name" value="DM10"/>
    <property type="match status" value="1"/>
</dbReference>
<evidence type="ECO:0000313" key="9">
    <source>
        <dbReference type="Proteomes" id="UP000648187"/>
    </source>
</evidence>
<evidence type="ECO:0000259" key="7">
    <source>
        <dbReference type="PROSITE" id="PS51336"/>
    </source>
</evidence>
<dbReference type="InterPro" id="IPR036850">
    <property type="entry name" value="NDK-like_dom_sf"/>
</dbReference>
<dbReference type="PANTHER" id="PTHR43109">
    <property type="entry name" value="NUCLEOSIDE DIPHOSPHATE KINASE 7"/>
    <property type="match status" value="1"/>
</dbReference>
<dbReference type="CDD" id="cd04412">
    <property type="entry name" value="NDPk7B"/>
    <property type="match status" value="1"/>
</dbReference>
<evidence type="ECO:0000256" key="3">
    <source>
        <dbReference type="ARBA" id="ARBA00023212"/>
    </source>
</evidence>
<dbReference type="InterPro" id="IPR006602">
    <property type="entry name" value="DM10_dom"/>
</dbReference>
<comment type="caution">
    <text evidence="5">Lacks conserved residue(s) required for the propagation of feature annotation.</text>
</comment>
<comment type="caution">
    <text evidence="8">The sequence shown here is derived from an EMBL/GenBank/DDBJ whole genome shotgun (WGS) entry which is preliminary data.</text>
</comment>
<evidence type="ECO:0000256" key="6">
    <source>
        <dbReference type="RuleBase" id="RU004011"/>
    </source>
</evidence>
<dbReference type="InterPro" id="IPR034907">
    <property type="entry name" value="NDK-like_dom"/>
</dbReference>
<dbReference type="InterPro" id="IPR037993">
    <property type="entry name" value="NDPk7B"/>
</dbReference>
<reference evidence="8" key="1">
    <citation type="submission" date="2020-08" db="EMBL/GenBank/DDBJ databases">
        <title>Spodoptera exigua strain:BAW_Kor-Di-RS1 Genome sequencing and assembly.</title>
        <authorList>
            <person name="Kim J."/>
            <person name="Nam H.Y."/>
            <person name="Kwon M."/>
            <person name="Choi J.H."/>
            <person name="Cho S.R."/>
            <person name="Kim G.-H."/>
        </authorList>
    </citation>
    <scope>NUCLEOTIDE SEQUENCE</scope>
    <source>
        <strain evidence="8">BAW_Kor-Di-RS1</strain>
        <tissue evidence="8">Whole-body</tissue>
    </source>
</reference>
<dbReference type="InterPro" id="IPR001564">
    <property type="entry name" value="Nucleoside_diP_kinase"/>
</dbReference>
<keyword evidence="9" id="KW-1185">Reference proteome</keyword>
<dbReference type="SUPFAM" id="SSF54919">
    <property type="entry name" value="Nucleoside diphosphate kinase, NDK"/>
    <property type="match status" value="2"/>
</dbReference>
<dbReference type="GO" id="GO:0006241">
    <property type="term" value="P:CTP biosynthetic process"/>
    <property type="evidence" value="ECO:0007669"/>
    <property type="project" value="InterPro"/>
</dbReference>
<dbReference type="GO" id="GO:0004550">
    <property type="term" value="F:nucleoside diphosphate kinase activity"/>
    <property type="evidence" value="ECO:0007669"/>
    <property type="project" value="InterPro"/>
</dbReference>
<evidence type="ECO:0000256" key="5">
    <source>
        <dbReference type="PROSITE-ProRule" id="PRU00706"/>
    </source>
</evidence>
<protein>
    <recommendedName>
        <fullName evidence="7">DM10 domain-containing protein</fullName>
    </recommendedName>
</protein>
<evidence type="ECO:0000256" key="1">
    <source>
        <dbReference type="ARBA" id="ARBA00004430"/>
    </source>
</evidence>
<comment type="subcellular location">
    <subcellularLocation>
        <location evidence="1">Cytoplasm</location>
        <location evidence="1">Cytoskeleton</location>
        <location evidence="1">Cilium axoneme</location>
    </subcellularLocation>
</comment>
<feature type="domain" description="DM10" evidence="7">
    <location>
        <begin position="6"/>
        <end position="93"/>
    </location>
</feature>
<dbReference type="Pfam" id="PF00334">
    <property type="entry name" value="NDK"/>
    <property type="match status" value="2"/>
</dbReference>
<dbReference type="GO" id="GO:0006183">
    <property type="term" value="P:GTP biosynthetic process"/>
    <property type="evidence" value="ECO:0007669"/>
    <property type="project" value="InterPro"/>
</dbReference>
<dbReference type="SMART" id="SM00676">
    <property type="entry name" value="DM10"/>
    <property type="match status" value="1"/>
</dbReference>
<dbReference type="PANTHER" id="PTHR43109:SF2">
    <property type="entry name" value="NUCLEOSIDE DIPHOSPHATE KINASE 7"/>
    <property type="match status" value="1"/>
</dbReference>
<organism evidence="8 9">
    <name type="scientific">Spodoptera exigua</name>
    <name type="common">Beet armyworm</name>
    <name type="synonym">Noctua fulgens</name>
    <dbReference type="NCBI Taxonomy" id="7107"/>
    <lineage>
        <taxon>Eukaryota</taxon>
        <taxon>Metazoa</taxon>
        <taxon>Ecdysozoa</taxon>
        <taxon>Arthropoda</taxon>
        <taxon>Hexapoda</taxon>
        <taxon>Insecta</taxon>
        <taxon>Pterygota</taxon>
        <taxon>Neoptera</taxon>
        <taxon>Endopterygota</taxon>
        <taxon>Lepidoptera</taxon>
        <taxon>Glossata</taxon>
        <taxon>Ditrysia</taxon>
        <taxon>Noctuoidea</taxon>
        <taxon>Noctuidae</taxon>
        <taxon>Amphipyrinae</taxon>
        <taxon>Spodoptera</taxon>
    </lineage>
</organism>
<gene>
    <name evidence="8" type="ORF">HW555_002468</name>
</gene>
<dbReference type="PROSITE" id="PS51374">
    <property type="entry name" value="NDPK_LIKE"/>
    <property type="match status" value="2"/>
</dbReference>
<keyword evidence="3" id="KW-0206">Cytoskeleton</keyword>
<accession>A0A835GRY0</accession>